<sequence>MSPSVCDHPRIPSYLLKKIDYDTPLEGTTQPYHRHVVSFQPVSFGIQTDPVIQGPRPTIGFVLVSTGRTDWPVKAESEEGSLVWALARVAGQMKERTYKWADGGNAPKELKMVVTAISRPTEPVRAEAGANPALAPPDHELAEDVVLLPEGLLVPRVAPTAVDSLVNTWLGSGHEYNSDSLVRALGARRLPYSWVVIVCGHKKRDKRCGVAGPLIGETFETVLRRKNMFLPADALSIEPAPEVRSADIGALPRRDAADQRANLDDGESPEGAERAEGASARNGVGVFLASHTGGHKVSGMITGSSCYLLLTQCRCTSSPVMSSSTQVGFGMDE</sequence>
<evidence type="ECO:0000313" key="2">
    <source>
        <dbReference type="EMBL" id="KAG5461017.1"/>
    </source>
</evidence>
<protein>
    <submittedName>
        <fullName evidence="2">Sucrase/ferredoxin-like-domain-containing protein</fullName>
    </submittedName>
</protein>
<name>A0A8H8DKE4_9FUNG</name>
<evidence type="ECO:0000313" key="3">
    <source>
        <dbReference type="Proteomes" id="UP000673691"/>
    </source>
</evidence>
<dbReference type="AlphaFoldDB" id="A0A8H8DKE4"/>
<accession>A0A8H8DKE4</accession>
<dbReference type="OrthoDB" id="10253744at2759"/>
<keyword evidence="3" id="KW-1185">Reference proteome</keyword>
<evidence type="ECO:0000256" key="1">
    <source>
        <dbReference type="SAM" id="MobiDB-lite"/>
    </source>
</evidence>
<organism evidence="2 3">
    <name type="scientific">Olpidium bornovanus</name>
    <dbReference type="NCBI Taxonomy" id="278681"/>
    <lineage>
        <taxon>Eukaryota</taxon>
        <taxon>Fungi</taxon>
        <taxon>Fungi incertae sedis</taxon>
        <taxon>Olpidiomycota</taxon>
        <taxon>Olpidiomycotina</taxon>
        <taxon>Olpidiomycetes</taxon>
        <taxon>Olpidiales</taxon>
        <taxon>Olpidiaceae</taxon>
        <taxon>Olpidium</taxon>
    </lineage>
</organism>
<dbReference type="EMBL" id="JAEFCI010004327">
    <property type="protein sequence ID" value="KAG5461017.1"/>
    <property type="molecule type" value="Genomic_DNA"/>
</dbReference>
<feature type="region of interest" description="Disordered" evidence="1">
    <location>
        <begin position="250"/>
        <end position="277"/>
    </location>
</feature>
<proteinExistence type="predicted"/>
<dbReference type="Pfam" id="PF06999">
    <property type="entry name" value="Suc_Fer-like"/>
    <property type="match status" value="1"/>
</dbReference>
<dbReference type="PANTHER" id="PTHR31902:SF14">
    <property type="entry name" value="ACTIN PATCHES DISTAL PROTEIN 1"/>
    <property type="match status" value="1"/>
</dbReference>
<comment type="caution">
    <text evidence="2">The sequence shown here is derived from an EMBL/GenBank/DDBJ whole genome shotgun (WGS) entry which is preliminary data.</text>
</comment>
<dbReference type="InterPro" id="IPR009737">
    <property type="entry name" value="Aim32/Apd1-like"/>
</dbReference>
<dbReference type="PANTHER" id="PTHR31902">
    <property type="entry name" value="ACTIN PATCHES DISTAL PROTEIN 1"/>
    <property type="match status" value="1"/>
</dbReference>
<dbReference type="Proteomes" id="UP000673691">
    <property type="component" value="Unassembled WGS sequence"/>
</dbReference>
<gene>
    <name evidence="2" type="ORF">BJ554DRAFT_6861</name>
</gene>
<feature type="compositionally biased region" description="Basic and acidic residues" evidence="1">
    <location>
        <begin position="252"/>
        <end position="263"/>
    </location>
</feature>
<reference evidence="2 3" key="1">
    <citation type="journal article" name="Sci. Rep.">
        <title>Genome-scale phylogenetic analyses confirm Olpidium as the closest living zoosporic fungus to the non-flagellated, terrestrial fungi.</title>
        <authorList>
            <person name="Chang Y."/>
            <person name="Rochon D."/>
            <person name="Sekimoto S."/>
            <person name="Wang Y."/>
            <person name="Chovatia M."/>
            <person name="Sandor L."/>
            <person name="Salamov A."/>
            <person name="Grigoriev I.V."/>
            <person name="Stajich J.E."/>
            <person name="Spatafora J.W."/>
        </authorList>
    </citation>
    <scope>NUCLEOTIDE SEQUENCE [LARGE SCALE GENOMIC DNA]</scope>
    <source>
        <strain evidence="2">S191</strain>
    </source>
</reference>